<dbReference type="AlphaFoldDB" id="A0A6J7M0R6"/>
<gene>
    <name evidence="1" type="ORF">UFOPK3772_03477</name>
</gene>
<protein>
    <submittedName>
        <fullName evidence="1">Unannotated protein</fullName>
    </submittedName>
</protein>
<name>A0A6J7M0R6_9ZZZZ</name>
<accession>A0A6J7M0R6</accession>
<proteinExistence type="predicted"/>
<dbReference type="EMBL" id="CAFBNE010000213">
    <property type="protein sequence ID" value="CAB4972273.1"/>
    <property type="molecule type" value="Genomic_DNA"/>
</dbReference>
<reference evidence="1" key="1">
    <citation type="submission" date="2020-05" db="EMBL/GenBank/DDBJ databases">
        <authorList>
            <person name="Chiriac C."/>
            <person name="Salcher M."/>
            <person name="Ghai R."/>
            <person name="Kavagutti S V."/>
        </authorList>
    </citation>
    <scope>NUCLEOTIDE SEQUENCE</scope>
</reference>
<evidence type="ECO:0000313" key="1">
    <source>
        <dbReference type="EMBL" id="CAB4972273.1"/>
    </source>
</evidence>
<sequence>MRPHTSSWRLPAMCVSTSALVGALMHAEHTTGMFAALALSSRSPIVLGSMPEMWMPFGLRARAAEKPAR</sequence>
<organism evidence="1">
    <name type="scientific">freshwater metagenome</name>
    <dbReference type="NCBI Taxonomy" id="449393"/>
    <lineage>
        <taxon>unclassified sequences</taxon>
        <taxon>metagenomes</taxon>
        <taxon>ecological metagenomes</taxon>
    </lineage>
</organism>